<protein>
    <submittedName>
        <fullName evidence="1">Uncharacterized protein</fullName>
    </submittedName>
</protein>
<gene>
    <name evidence="1" type="ORF">H5J25_17665</name>
</gene>
<evidence type="ECO:0000313" key="1">
    <source>
        <dbReference type="EMBL" id="QQV77137.1"/>
    </source>
</evidence>
<dbReference type="Proteomes" id="UP000595894">
    <property type="component" value="Chromosome"/>
</dbReference>
<keyword evidence="2" id="KW-1185">Reference proteome</keyword>
<evidence type="ECO:0000313" key="2">
    <source>
        <dbReference type="Proteomes" id="UP000595894"/>
    </source>
</evidence>
<dbReference type="EMBL" id="CP061035">
    <property type="protein sequence ID" value="QQV77137.1"/>
    <property type="molecule type" value="Genomic_DNA"/>
</dbReference>
<accession>A0A974NUN1</accession>
<name>A0A974NUN1_9SPHN</name>
<dbReference type="RefSeq" id="WP_202093330.1">
    <property type="nucleotide sequence ID" value="NZ_CP061035.1"/>
</dbReference>
<sequence>MQTDGSDALLNEIGQLLAQDRDYPGVDTLLYAEVGHDYIGESIFKILGNQFLYRDPLNRRLPYALLELWEAQEGDDRWSELEYVLRDGRFDVNYFYPDEIDPEEDLADRRARSVRRHFGDKPIVYPPWDPDAFPVYDL</sequence>
<organism evidence="1 2">
    <name type="scientific">Sphingomonas aliaeris</name>
    <dbReference type="NCBI Taxonomy" id="2759526"/>
    <lineage>
        <taxon>Bacteria</taxon>
        <taxon>Pseudomonadati</taxon>
        <taxon>Pseudomonadota</taxon>
        <taxon>Alphaproteobacteria</taxon>
        <taxon>Sphingomonadales</taxon>
        <taxon>Sphingomonadaceae</taxon>
        <taxon>Sphingomonas</taxon>
    </lineage>
</organism>
<proteinExistence type="predicted"/>
<reference evidence="2" key="1">
    <citation type="submission" date="2020-09" db="EMBL/GenBank/DDBJ databases">
        <title>Sphingomonas sp., a new species isolated from pork steak.</title>
        <authorList>
            <person name="Heidler von Heilborn D."/>
        </authorList>
    </citation>
    <scope>NUCLEOTIDE SEQUENCE [LARGE SCALE GENOMIC DNA]</scope>
</reference>
<dbReference type="AlphaFoldDB" id="A0A974NUN1"/>
<dbReference type="KEGG" id="sari:H5J25_17665"/>